<dbReference type="Proteomes" id="UP000789706">
    <property type="component" value="Unassembled WGS sequence"/>
</dbReference>
<comment type="caution">
    <text evidence="2">The sequence shown here is derived from an EMBL/GenBank/DDBJ whole genome shotgun (WGS) entry which is preliminary data.</text>
</comment>
<feature type="region of interest" description="Disordered" evidence="1">
    <location>
        <begin position="1"/>
        <end position="35"/>
    </location>
</feature>
<keyword evidence="3" id="KW-1185">Reference proteome</keyword>
<dbReference type="AlphaFoldDB" id="A0A9N9D7U6"/>
<proteinExistence type="predicted"/>
<evidence type="ECO:0000256" key="1">
    <source>
        <dbReference type="SAM" id="MobiDB-lite"/>
    </source>
</evidence>
<gene>
    <name evidence="2" type="ORF">DEBURN_LOCUS10555</name>
</gene>
<feature type="non-terminal residue" evidence="2">
    <location>
        <position position="1"/>
    </location>
</feature>
<feature type="compositionally biased region" description="Acidic residues" evidence="1">
    <location>
        <begin position="1"/>
        <end position="13"/>
    </location>
</feature>
<accession>A0A9N9D7U6</accession>
<evidence type="ECO:0000313" key="3">
    <source>
        <dbReference type="Proteomes" id="UP000789706"/>
    </source>
</evidence>
<dbReference type="EMBL" id="CAJVPK010003295">
    <property type="protein sequence ID" value="CAG8625637.1"/>
    <property type="molecule type" value="Genomic_DNA"/>
</dbReference>
<feature type="compositionally biased region" description="Basic and acidic residues" evidence="1">
    <location>
        <begin position="14"/>
        <end position="35"/>
    </location>
</feature>
<sequence length="58" mass="7009">AGEMEISDDENEEMNEKEKSKAQTTNDKKERKEMEKTINYIYETVKTLLEENKKHWQD</sequence>
<reference evidence="2" key="1">
    <citation type="submission" date="2021-06" db="EMBL/GenBank/DDBJ databases">
        <authorList>
            <person name="Kallberg Y."/>
            <person name="Tangrot J."/>
            <person name="Rosling A."/>
        </authorList>
    </citation>
    <scope>NUCLEOTIDE SEQUENCE</scope>
    <source>
        <strain evidence="2">AZ414A</strain>
    </source>
</reference>
<organism evidence="2 3">
    <name type="scientific">Diversispora eburnea</name>
    <dbReference type="NCBI Taxonomy" id="1213867"/>
    <lineage>
        <taxon>Eukaryota</taxon>
        <taxon>Fungi</taxon>
        <taxon>Fungi incertae sedis</taxon>
        <taxon>Mucoromycota</taxon>
        <taxon>Glomeromycotina</taxon>
        <taxon>Glomeromycetes</taxon>
        <taxon>Diversisporales</taxon>
        <taxon>Diversisporaceae</taxon>
        <taxon>Diversispora</taxon>
    </lineage>
</organism>
<name>A0A9N9D7U6_9GLOM</name>
<evidence type="ECO:0000313" key="2">
    <source>
        <dbReference type="EMBL" id="CAG8625637.1"/>
    </source>
</evidence>
<protein>
    <submittedName>
        <fullName evidence="2">11774_t:CDS:1</fullName>
    </submittedName>
</protein>